<dbReference type="PANTHER" id="PTHR15680:SF9">
    <property type="entry name" value="LARGE RIBOSOMAL SUBUNIT PROTEIN BL19M"/>
    <property type="match status" value="1"/>
</dbReference>
<dbReference type="PRINTS" id="PR00061">
    <property type="entry name" value="RIBOSOMALL19"/>
</dbReference>
<evidence type="ECO:0000256" key="4">
    <source>
        <dbReference type="ARBA" id="ARBA00035171"/>
    </source>
</evidence>
<dbReference type="PANTHER" id="PTHR15680">
    <property type="entry name" value="RIBOSOMAL PROTEIN L19"/>
    <property type="match status" value="1"/>
</dbReference>
<dbReference type="NCBIfam" id="TIGR01024">
    <property type="entry name" value="rplS_bact"/>
    <property type="match status" value="1"/>
</dbReference>
<dbReference type="Pfam" id="PF01245">
    <property type="entry name" value="Ribosomal_L19"/>
    <property type="match status" value="1"/>
</dbReference>
<protein>
    <recommendedName>
        <fullName evidence="4 5">Large ribosomal subunit protein bL19</fullName>
    </recommendedName>
</protein>
<dbReference type="InterPro" id="IPR001857">
    <property type="entry name" value="Ribosomal_bL19"/>
</dbReference>
<keyword evidence="8" id="KW-1185">Reference proteome</keyword>
<dbReference type="InterPro" id="IPR018257">
    <property type="entry name" value="Ribosomal_bL19_CS"/>
</dbReference>
<evidence type="ECO:0000256" key="1">
    <source>
        <dbReference type="ARBA" id="ARBA00005781"/>
    </source>
</evidence>
<accession>A0AAE5AHI8</accession>
<organism evidence="7 8">
    <name type="scientific">Lyticum sinuosum</name>
    <dbReference type="NCBI Taxonomy" id="1332059"/>
    <lineage>
        <taxon>Bacteria</taxon>
        <taxon>Pseudomonadati</taxon>
        <taxon>Pseudomonadota</taxon>
        <taxon>Alphaproteobacteria</taxon>
        <taxon>Rickettsiales</taxon>
        <taxon>Lyticum</taxon>
    </lineage>
</organism>
<dbReference type="GO" id="GO:0006412">
    <property type="term" value="P:translation"/>
    <property type="evidence" value="ECO:0007669"/>
    <property type="project" value="UniProtKB-UniRule"/>
</dbReference>
<dbReference type="HAMAP" id="MF_00402">
    <property type="entry name" value="Ribosomal_bL19"/>
    <property type="match status" value="1"/>
</dbReference>
<proteinExistence type="inferred from homology"/>
<sequence length="144" mass="16600">MNLLEVFNNKIIQDVKSSLPEFKAGDVLRVHVKITTNTGTRIQIFEGLCIRIRNRSTGSSFTVRKISFGYGVERIFPMYSPNIMKIEVVKRGRVRRAKLYYIRQLRGKKARIKEVIKHNITGKNIIGVTQIAQKTSQHQNSKKI</sequence>
<dbReference type="GO" id="GO:0022625">
    <property type="term" value="C:cytosolic large ribosomal subunit"/>
    <property type="evidence" value="ECO:0007669"/>
    <property type="project" value="TreeGrafter"/>
</dbReference>
<evidence type="ECO:0000256" key="3">
    <source>
        <dbReference type="ARBA" id="ARBA00023274"/>
    </source>
</evidence>
<evidence type="ECO:0000256" key="5">
    <source>
        <dbReference type="HAMAP-Rule" id="MF_00402"/>
    </source>
</evidence>
<dbReference type="AlphaFoldDB" id="A0AAE5AHI8"/>
<dbReference type="Proteomes" id="UP001289135">
    <property type="component" value="Unassembled WGS sequence"/>
</dbReference>
<dbReference type="InterPro" id="IPR008991">
    <property type="entry name" value="Translation_prot_SH3-like_sf"/>
</dbReference>
<keyword evidence="3 5" id="KW-0687">Ribonucleoprotein</keyword>
<dbReference type="InterPro" id="IPR038657">
    <property type="entry name" value="Ribosomal_bL19_sf"/>
</dbReference>
<dbReference type="PROSITE" id="PS01015">
    <property type="entry name" value="RIBOSOMAL_L19"/>
    <property type="match status" value="1"/>
</dbReference>
<name>A0AAE5AHI8_9RICK</name>
<dbReference type="SUPFAM" id="SSF50104">
    <property type="entry name" value="Translation proteins SH3-like domain"/>
    <property type="match status" value="1"/>
</dbReference>
<comment type="function">
    <text evidence="5 6">This protein is located at the 30S-50S ribosomal subunit interface and may play a role in the structure and function of the aminoacyl-tRNA binding site.</text>
</comment>
<reference evidence="7" key="1">
    <citation type="submission" date="2023-02" db="EMBL/GenBank/DDBJ databases">
        <title>Host association and intracellularity evolved multiple times independently in the Rickettsiales.</title>
        <authorList>
            <person name="Castelli M."/>
            <person name="Nardi T."/>
            <person name="Gammuto L."/>
            <person name="Bellinzona G."/>
            <person name="Sabaneyeva E."/>
            <person name="Potekhin A."/>
            <person name="Serra V."/>
            <person name="Petroni G."/>
            <person name="Sassera D."/>
        </authorList>
    </citation>
    <scope>NUCLEOTIDE SEQUENCE</scope>
    <source>
        <strain evidence="7">USBL-36I1</strain>
    </source>
</reference>
<comment type="similarity">
    <text evidence="1 5 6">Belongs to the bacterial ribosomal protein bL19 family.</text>
</comment>
<dbReference type="EMBL" id="JARGYU010000001">
    <property type="protein sequence ID" value="MDZ5761071.1"/>
    <property type="molecule type" value="Genomic_DNA"/>
</dbReference>
<dbReference type="GO" id="GO:0003735">
    <property type="term" value="F:structural constituent of ribosome"/>
    <property type="evidence" value="ECO:0007669"/>
    <property type="project" value="InterPro"/>
</dbReference>
<dbReference type="Gene3D" id="2.30.30.790">
    <property type="match status" value="1"/>
</dbReference>
<evidence type="ECO:0000313" key="8">
    <source>
        <dbReference type="Proteomes" id="UP001289135"/>
    </source>
</evidence>
<comment type="caution">
    <text evidence="7">The sequence shown here is derived from an EMBL/GenBank/DDBJ whole genome shotgun (WGS) entry which is preliminary data.</text>
</comment>
<gene>
    <name evidence="5" type="primary">rplS</name>
    <name evidence="7" type="ORF">Lyticum_00232</name>
</gene>
<keyword evidence="2 5" id="KW-0689">Ribosomal protein</keyword>
<evidence type="ECO:0000256" key="2">
    <source>
        <dbReference type="ARBA" id="ARBA00022980"/>
    </source>
</evidence>
<evidence type="ECO:0000313" key="7">
    <source>
        <dbReference type="EMBL" id="MDZ5761071.1"/>
    </source>
</evidence>
<evidence type="ECO:0000256" key="6">
    <source>
        <dbReference type="RuleBase" id="RU000559"/>
    </source>
</evidence>